<gene>
    <name evidence="4" type="ORF">NBRC111894_1799</name>
</gene>
<comment type="similarity">
    <text evidence="3">Belongs to the dTDP-4-dehydrorhamnose 3,5-epimerase family.</text>
</comment>
<evidence type="ECO:0000256" key="2">
    <source>
        <dbReference type="PIRSR" id="PIRSR600888-3"/>
    </source>
</evidence>
<dbReference type="InterPro" id="IPR000888">
    <property type="entry name" value="RmlC-like"/>
</dbReference>
<dbReference type="NCBIfam" id="TIGR01221">
    <property type="entry name" value="rmlC"/>
    <property type="match status" value="1"/>
</dbReference>
<protein>
    <recommendedName>
        <fullName evidence="3">dTDP-4-dehydrorhamnose 3,5-epimerase</fullName>
        <ecNumber evidence="3">5.1.3.13</ecNumber>
    </recommendedName>
    <alternativeName>
        <fullName evidence="3">Thymidine diphospho-4-keto-rhamnose 3,5-epimerase</fullName>
    </alternativeName>
</protein>
<comment type="function">
    <text evidence="3">Catalyzes the epimerization of the C3' and C5'positions of dTDP-6-deoxy-D-xylo-4-hexulose, forming dTDP-6-deoxy-L-lyxo-4-hexulose.</text>
</comment>
<comment type="pathway">
    <text evidence="3">Carbohydrate biosynthesis; dTDP-L-rhamnose biosynthesis.</text>
</comment>
<comment type="caution">
    <text evidence="4">The sequence shown here is derived from an EMBL/GenBank/DDBJ whole genome shotgun (WGS) entry which is preliminary data.</text>
</comment>
<proteinExistence type="inferred from homology"/>
<sequence length="198" mass="22542">MRVRRGYKCQKLKVTDTFLKGVKIIEPKAFGDNRGYFMESYNAEELAENGIHTKFIQDNQSLSSEPGIVRGLHYQLNPKCQTKLLRALTGAILDVVVDIRKGSPTFGKWGGFILSEYNKRQLLIPKGFAHGFCTLTPNVNVFYKVDEYYAPEADRGIMWNDPAIGIDWPISDPILSEKDKNHPLLKDAEINFEWSAEN</sequence>
<reference evidence="4 5" key="1">
    <citation type="submission" date="2017-11" db="EMBL/GenBank/DDBJ databases">
        <title>Draft Genome Sequence of Sporolactobacillus inulinus NBRC 111894 Isolated from Koso, a Japanese Sugar-Vegetable Fermented Beverage.</title>
        <authorList>
            <person name="Chiou T.Y."/>
            <person name="Oshima K."/>
            <person name="Suda W."/>
            <person name="Hattori M."/>
            <person name="Takahashi T."/>
        </authorList>
    </citation>
    <scope>NUCLEOTIDE SEQUENCE [LARGE SCALE GENOMIC DNA]</scope>
    <source>
        <strain evidence="4 5">NBRC111894</strain>
    </source>
</reference>
<dbReference type="SUPFAM" id="SSF51182">
    <property type="entry name" value="RmlC-like cupins"/>
    <property type="match status" value="1"/>
</dbReference>
<feature type="active site" description="Proton acceptor" evidence="1">
    <location>
        <position position="73"/>
    </location>
</feature>
<dbReference type="GO" id="GO:0008830">
    <property type="term" value="F:dTDP-4-dehydrorhamnose 3,5-epimerase activity"/>
    <property type="evidence" value="ECO:0007669"/>
    <property type="project" value="UniProtKB-UniRule"/>
</dbReference>
<evidence type="ECO:0000313" key="4">
    <source>
        <dbReference type="EMBL" id="GAY76245.1"/>
    </source>
</evidence>
<dbReference type="PANTHER" id="PTHR21047:SF2">
    <property type="entry name" value="THYMIDINE DIPHOSPHO-4-KETO-RHAMNOSE 3,5-EPIMERASE"/>
    <property type="match status" value="1"/>
</dbReference>
<dbReference type="InterPro" id="IPR014710">
    <property type="entry name" value="RmlC-like_jellyroll"/>
</dbReference>
<dbReference type="CDD" id="cd00438">
    <property type="entry name" value="cupin_RmlC"/>
    <property type="match status" value="1"/>
</dbReference>
<dbReference type="Proteomes" id="UP000319716">
    <property type="component" value="Unassembled WGS sequence"/>
</dbReference>
<feature type="active site" description="Proton donor" evidence="1">
    <location>
        <position position="143"/>
    </location>
</feature>
<dbReference type="GO" id="GO:0005829">
    <property type="term" value="C:cytosol"/>
    <property type="evidence" value="ECO:0007669"/>
    <property type="project" value="TreeGrafter"/>
</dbReference>
<comment type="catalytic activity">
    <reaction evidence="3">
        <text>dTDP-4-dehydro-6-deoxy-alpha-D-glucose = dTDP-4-dehydro-beta-L-rhamnose</text>
        <dbReference type="Rhea" id="RHEA:16969"/>
        <dbReference type="ChEBI" id="CHEBI:57649"/>
        <dbReference type="ChEBI" id="CHEBI:62830"/>
        <dbReference type="EC" id="5.1.3.13"/>
    </reaction>
</comment>
<organism evidence="4 5">
    <name type="scientific">Sporolactobacillus inulinus</name>
    <dbReference type="NCBI Taxonomy" id="2078"/>
    <lineage>
        <taxon>Bacteria</taxon>
        <taxon>Bacillati</taxon>
        <taxon>Bacillota</taxon>
        <taxon>Bacilli</taxon>
        <taxon>Bacillales</taxon>
        <taxon>Sporolactobacillaceae</taxon>
        <taxon>Sporolactobacillus</taxon>
    </lineage>
</organism>
<dbReference type="GO" id="GO:0000271">
    <property type="term" value="P:polysaccharide biosynthetic process"/>
    <property type="evidence" value="ECO:0007669"/>
    <property type="project" value="TreeGrafter"/>
</dbReference>
<dbReference type="Gene3D" id="2.60.120.10">
    <property type="entry name" value="Jelly Rolls"/>
    <property type="match status" value="1"/>
</dbReference>
<name>A0A4Y1ZB24_9BACL</name>
<dbReference type="RefSeq" id="WP_262392589.1">
    <property type="nucleotide sequence ID" value="NZ_BEXB01000012.1"/>
</dbReference>
<keyword evidence="3 4" id="KW-0413">Isomerase</keyword>
<accession>A0A4Y1ZB24</accession>
<evidence type="ECO:0000313" key="5">
    <source>
        <dbReference type="Proteomes" id="UP000319716"/>
    </source>
</evidence>
<dbReference type="GO" id="GO:0019305">
    <property type="term" value="P:dTDP-rhamnose biosynthetic process"/>
    <property type="evidence" value="ECO:0007669"/>
    <property type="project" value="UniProtKB-UniRule"/>
</dbReference>
<dbReference type="EC" id="5.1.3.13" evidence="3"/>
<dbReference type="InterPro" id="IPR011051">
    <property type="entry name" value="RmlC_Cupin_sf"/>
</dbReference>
<dbReference type="PANTHER" id="PTHR21047">
    <property type="entry name" value="DTDP-6-DEOXY-D-GLUCOSE-3,5 EPIMERASE"/>
    <property type="match status" value="1"/>
</dbReference>
<evidence type="ECO:0000256" key="3">
    <source>
        <dbReference type="RuleBase" id="RU364069"/>
    </source>
</evidence>
<feature type="site" description="Participates in a stacking interaction with the thymidine ring of dTDP-4-oxo-6-deoxyglucose" evidence="2">
    <location>
        <position position="149"/>
    </location>
</feature>
<dbReference type="Pfam" id="PF00908">
    <property type="entry name" value="dTDP_sugar_isom"/>
    <property type="match status" value="1"/>
</dbReference>
<evidence type="ECO:0000256" key="1">
    <source>
        <dbReference type="PIRSR" id="PIRSR600888-1"/>
    </source>
</evidence>
<dbReference type="AlphaFoldDB" id="A0A4Y1ZB24"/>
<dbReference type="UniPathway" id="UPA00124"/>
<comment type="subunit">
    <text evidence="3">Homodimer.</text>
</comment>
<dbReference type="EMBL" id="BEXB01000012">
    <property type="protein sequence ID" value="GAY76245.1"/>
    <property type="molecule type" value="Genomic_DNA"/>
</dbReference>